<dbReference type="EMBL" id="JYJB01000002">
    <property type="protein sequence ID" value="KJL49531.1"/>
    <property type="molecule type" value="Genomic_DNA"/>
</dbReference>
<protein>
    <submittedName>
        <fullName evidence="2">Uncharacterized protein</fullName>
    </submittedName>
</protein>
<organism evidence="2 3">
    <name type="scientific">Microbacterium hydrocarbonoxydans</name>
    <dbReference type="NCBI Taxonomy" id="273678"/>
    <lineage>
        <taxon>Bacteria</taxon>
        <taxon>Bacillati</taxon>
        <taxon>Actinomycetota</taxon>
        <taxon>Actinomycetes</taxon>
        <taxon>Micrococcales</taxon>
        <taxon>Microbacteriaceae</taxon>
        <taxon>Microbacterium</taxon>
    </lineage>
</organism>
<proteinExistence type="predicted"/>
<dbReference type="Proteomes" id="UP000033900">
    <property type="component" value="Unassembled WGS sequence"/>
</dbReference>
<gene>
    <name evidence="2" type="ORF">RS84_00005</name>
</gene>
<name>A0A0M2HS52_9MICO</name>
<dbReference type="PATRIC" id="fig|273678.4.peg.2"/>
<evidence type="ECO:0000313" key="3">
    <source>
        <dbReference type="Proteomes" id="UP000033900"/>
    </source>
</evidence>
<evidence type="ECO:0000256" key="1">
    <source>
        <dbReference type="SAM" id="MobiDB-lite"/>
    </source>
</evidence>
<comment type="caution">
    <text evidence="2">The sequence shown here is derived from an EMBL/GenBank/DDBJ whole genome shotgun (WGS) entry which is preliminary data.</text>
</comment>
<feature type="region of interest" description="Disordered" evidence="1">
    <location>
        <begin position="56"/>
        <end position="82"/>
    </location>
</feature>
<keyword evidence="3" id="KW-1185">Reference proteome</keyword>
<accession>A0A0M2HS52</accession>
<evidence type="ECO:0000313" key="2">
    <source>
        <dbReference type="EMBL" id="KJL49531.1"/>
    </source>
</evidence>
<dbReference type="STRING" id="273678.RS84_00005"/>
<dbReference type="AlphaFoldDB" id="A0A0M2HS52"/>
<reference evidence="2 3" key="1">
    <citation type="submission" date="2015-02" db="EMBL/GenBank/DDBJ databases">
        <title>Draft genome sequences of ten Microbacterium spp. with emphasis on heavy metal contaminated environments.</title>
        <authorList>
            <person name="Corretto E."/>
        </authorList>
    </citation>
    <scope>NUCLEOTIDE SEQUENCE [LARGE SCALE GENOMIC DNA]</scope>
    <source>
        <strain evidence="2 3">SA35</strain>
    </source>
</reference>
<sequence length="82" mass="8944">MANKRQRRAREIQREKGISYMAALREADADWAAQRAANVADQGIVIEELHEIKASPEADALGKSVSRASRSLGADRPNGSEP</sequence>